<accession>A0ABS1CI73</accession>
<organism evidence="9 10">
    <name type="scientific">Thiohalocapsa halophila</name>
    <dbReference type="NCBI Taxonomy" id="69359"/>
    <lineage>
        <taxon>Bacteria</taxon>
        <taxon>Pseudomonadati</taxon>
        <taxon>Pseudomonadota</taxon>
        <taxon>Gammaproteobacteria</taxon>
        <taxon>Chromatiales</taxon>
        <taxon>Chromatiaceae</taxon>
        <taxon>Thiohalocapsa</taxon>
    </lineage>
</organism>
<dbReference type="InterPro" id="IPR001789">
    <property type="entry name" value="Sig_transdc_resp-reg_receiver"/>
</dbReference>
<dbReference type="InterPro" id="IPR003661">
    <property type="entry name" value="HisK_dim/P_dom"/>
</dbReference>
<evidence type="ECO:0000256" key="3">
    <source>
        <dbReference type="ARBA" id="ARBA00022553"/>
    </source>
</evidence>
<feature type="transmembrane region" description="Helical" evidence="6">
    <location>
        <begin position="56"/>
        <end position="79"/>
    </location>
</feature>
<dbReference type="Gene3D" id="3.40.50.2300">
    <property type="match status" value="2"/>
</dbReference>
<dbReference type="Gene3D" id="3.30.565.10">
    <property type="entry name" value="Histidine kinase-like ATPase, C-terminal domain"/>
    <property type="match status" value="1"/>
</dbReference>
<dbReference type="EMBL" id="NRRV01000025">
    <property type="protein sequence ID" value="MBK1631408.1"/>
    <property type="molecule type" value="Genomic_DNA"/>
</dbReference>
<dbReference type="Pfam" id="PF00512">
    <property type="entry name" value="HisKA"/>
    <property type="match status" value="1"/>
</dbReference>
<proteinExistence type="predicted"/>
<dbReference type="SMART" id="SM00448">
    <property type="entry name" value="REC"/>
    <property type="match status" value="2"/>
</dbReference>
<evidence type="ECO:0000256" key="6">
    <source>
        <dbReference type="SAM" id="Phobius"/>
    </source>
</evidence>
<feature type="domain" description="Response regulatory" evidence="8">
    <location>
        <begin position="635"/>
        <end position="755"/>
    </location>
</feature>
<evidence type="ECO:0000259" key="8">
    <source>
        <dbReference type="PROSITE" id="PS50110"/>
    </source>
</evidence>
<dbReference type="CDD" id="cd00130">
    <property type="entry name" value="PAS"/>
    <property type="match status" value="1"/>
</dbReference>
<dbReference type="EC" id="2.7.13.3" evidence="2"/>
<dbReference type="CDD" id="cd00082">
    <property type="entry name" value="HisKA"/>
    <property type="match status" value="1"/>
</dbReference>
<protein>
    <recommendedName>
        <fullName evidence="2">histidine kinase</fullName>
        <ecNumber evidence="2">2.7.13.3</ecNumber>
    </recommendedName>
</protein>
<dbReference type="PANTHER" id="PTHR45339:SF1">
    <property type="entry name" value="HYBRID SIGNAL TRANSDUCTION HISTIDINE KINASE J"/>
    <property type="match status" value="1"/>
</dbReference>
<dbReference type="Proteomes" id="UP000748752">
    <property type="component" value="Unassembled WGS sequence"/>
</dbReference>
<comment type="caution">
    <text evidence="9">The sequence shown here is derived from an EMBL/GenBank/DDBJ whole genome shotgun (WGS) entry which is preliminary data.</text>
</comment>
<evidence type="ECO:0000256" key="5">
    <source>
        <dbReference type="PROSITE-ProRule" id="PRU00169"/>
    </source>
</evidence>
<evidence type="ECO:0000313" key="9">
    <source>
        <dbReference type="EMBL" id="MBK1631408.1"/>
    </source>
</evidence>
<evidence type="ECO:0000259" key="7">
    <source>
        <dbReference type="PROSITE" id="PS50109"/>
    </source>
</evidence>
<dbReference type="PANTHER" id="PTHR45339">
    <property type="entry name" value="HYBRID SIGNAL TRANSDUCTION HISTIDINE KINASE J"/>
    <property type="match status" value="1"/>
</dbReference>
<feature type="domain" description="Histidine kinase" evidence="7">
    <location>
        <begin position="257"/>
        <end position="478"/>
    </location>
</feature>
<keyword evidence="4" id="KW-0902">Two-component regulatory system</keyword>
<dbReference type="InterPro" id="IPR011006">
    <property type="entry name" value="CheY-like_superfamily"/>
</dbReference>
<feature type="domain" description="Response regulatory" evidence="8">
    <location>
        <begin position="494"/>
        <end position="613"/>
    </location>
</feature>
<dbReference type="CDD" id="cd16922">
    <property type="entry name" value="HATPase_EvgS-ArcB-TorS-like"/>
    <property type="match status" value="1"/>
</dbReference>
<dbReference type="SUPFAM" id="SSF55785">
    <property type="entry name" value="PYP-like sensor domain (PAS domain)"/>
    <property type="match status" value="1"/>
</dbReference>
<dbReference type="Gene3D" id="1.10.287.130">
    <property type="match status" value="1"/>
</dbReference>
<dbReference type="Pfam" id="PF00072">
    <property type="entry name" value="Response_reg"/>
    <property type="match status" value="2"/>
</dbReference>
<dbReference type="InterPro" id="IPR003594">
    <property type="entry name" value="HATPase_dom"/>
</dbReference>
<dbReference type="SMART" id="SM00388">
    <property type="entry name" value="HisKA"/>
    <property type="match status" value="1"/>
</dbReference>
<dbReference type="InterPro" id="IPR004358">
    <property type="entry name" value="Sig_transdc_His_kin-like_C"/>
</dbReference>
<keyword evidence="3 5" id="KW-0597">Phosphoprotein</keyword>
<evidence type="ECO:0000313" key="10">
    <source>
        <dbReference type="Proteomes" id="UP000748752"/>
    </source>
</evidence>
<dbReference type="NCBIfam" id="TIGR00229">
    <property type="entry name" value="sensory_box"/>
    <property type="match status" value="2"/>
</dbReference>
<dbReference type="InterPro" id="IPR036097">
    <property type="entry name" value="HisK_dim/P_sf"/>
</dbReference>
<keyword evidence="6" id="KW-0812">Transmembrane</keyword>
<keyword evidence="6" id="KW-0472">Membrane</keyword>
<feature type="transmembrane region" description="Helical" evidence="6">
    <location>
        <begin position="18"/>
        <end position="41"/>
    </location>
</feature>
<dbReference type="CDD" id="cd17546">
    <property type="entry name" value="REC_hyHK_CKI1_RcsC-like"/>
    <property type="match status" value="2"/>
</dbReference>
<dbReference type="SUPFAM" id="SSF55874">
    <property type="entry name" value="ATPase domain of HSP90 chaperone/DNA topoisomerase II/histidine kinase"/>
    <property type="match status" value="1"/>
</dbReference>
<comment type="catalytic activity">
    <reaction evidence="1">
        <text>ATP + protein L-histidine = ADP + protein N-phospho-L-histidine.</text>
        <dbReference type="EC" id="2.7.13.3"/>
    </reaction>
</comment>
<dbReference type="InterPro" id="IPR036890">
    <property type="entry name" value="HATPase_C_sf"/>
</dbReference>
<name>A0ABS1CI73_9GAMM</name>
<dbReference type="PROSITE" id="PS50109">
    <property type="entry name" value="HIS_KIN"/>
    <property type="match status" value="1"/>
</dbReference>
<dbReference type="SMART" id="SM00387">
    <property type="entry name" value="HATPase_c"/>
    <property type="match status" value="1"/>
</dbReference>
<dbReference type="InterPro" id="IPR005467">
    <property type="entry name" value="His_kinase_dom"/>
</dbReference>
<feature type="modified residue" description="4-aspartylphosphate" evidence="5">
    <location>
        <position position="685"/>
    </location>
</feature>
<evidence type="ECO:0000256" key="4">
    <source>
        <dbReference type="ARBA" id="ARBA00023012"/>
    </source>
</evidence>
<dbReference type="InterPro" id="IPR013767">
    <property type="entry name" value="PAS_fold"/>
</dbReference>
<evidence type="ECO:0000256" key="2">
    <source>
        <dbReference type="ARBA" id="ARBA00012438"/>
    </source>
</evidence>
<dbReference type="InterPro" id="IPR035965">
    <property type="entry name" value="PAS-like_dom_sf"/>
</dbReference>
<reference evidence="9 10" key="1">
    <citation type="journal article" date="2020" name="Microorganisms">
        <title>Osmotic Adaptation and Compatible Solute Biosynthesis of Phototrophic Bacteria as Revealed from Genome Analyses.</title>
        <authorList>
            <person name="Imhoff J.F."/>
            <person name="Rahn T."/>
            <person name="Kunzel S."/>
            <person name="Keller A."/>
            <person name="Neulinger S.C."/>
        </authorList>
    </citation>
    <scope>NUCLEOTIDE SEQUENCE [LARGE SCALE GENOMIC DNA]</scope>
    <source>
        <strain evidence="9 10">DSM 6210</strain>
    </source>
</reference>
<dbReference type="PROSITE" id="PS50110">
    <property type="entry name" value="RESPONSE_REGULATORY"/>
    <property type="match status" value="2"/>
</dbReference>
<dbReference type="PRINTS" id="PR00344">
    <property type="entry name" value="BCTRLSENSOR"/>
</dbReference>
<keyword evidence="6" id="KW-1133">Transmembrane helix</keyword>
<dbReference type="SUPFAM" id="SSF47384">
    <property type="entry name" value="Homodimeric domain of signal transducing histidine kinase"/>
    <property type="match status" value="1"/>
</dbReference>
<keyword evidence="10" id="KW-1185">Reference proteome</keyword>
<dbReference type="Gene3D" id="3.30.450.20">
    <property type="entry name" value="PAS domain"/>
    <property type="match status" value="1"/>
</dbReference>
<dbReference type="InterPro" id="IPR000014">
    <property type="entry name" value="PAS"/>
</dbReference>
<feature type="modified residue" description="4-aspartylphosphate" evidence="5">
    <location>
        <position position="548"/>
    </location>
</feature>
<evidence type="ECO:0000256" key="1">
    <source>
        <dbReference type="ARBA" id="ARBA00000085"/>
    </source>
</evidence>
<dbReference type="Pfam" id="PF00989">
    <property type="entry name" value="PAS"/>
    <property type="match status" value="1"/>
</dbReference>
<dbReference type="SUPFAM" id="SSF52172">
    <property type="entry name" value="CheY-like"/>
    <property type="match status" value="2"/>
</dbReference>
<dbReference type="Pfam" id="PF02518">
    <property type="entry name" value="HATPase_c"/>
    <property type="match status" value="1"/>
</dbReference>
<dbReference type="SMART" id="SM00091">
    <property type="entry name" value="PAS"/>
    <property type="match status" value="1"/>
</dbReference>
<sequence>MPSVNLQPADARKIGRRWLLSSGAAAVAITLLAFGAGAWLLEAAVDAEQLAGTGGWLLLVQTAALAAMAVMFLGVLWVLRRQLATIAESRERNRAIVDNMVDGAIHIDGQGRLVALNAAAERMFQRDSAELRGAPLSMLLPSAHRHEIETLIRTNADSQINTQANSQVGSGVDRGVDTGADRGRSALKDARELTGLRRDGSEFPLYLALSEVHVGTQPVFTAIARDLTETRRRMQELAEARDQAMAADRAKSQFLAVMSHEIRTPMNGILGMLDLLRDGSLSKQQREFIDTAEQSSQMLLGIINDILDLSKIEAGKLELQRIDFDLRATVEEVTALGASHAREKDLEVVSFIEQDVPTAMMGDPFRLRQVLMNLTNNALKFTLRGEVVVHVTALEAPAGRARIRISVRDTGIGIDEDVQRQLFRPFSQADASTTRRFGGTGLGLAISKRLVDLMGGEVGVESTPGQGSTFWFTVDLERVAAPPEQPAADLRGVRVLIVDDNATNRLILDNYLGNWGAERHSVTGGAEALRALQRAHDEHRPFALAILDMQMPGMDGIELAERIKGDTTLASTKLLMLSSLGFPGADARRAGIGVSLLKPVRQGLLLEAALKVLGMNESDNAEIAQGPPRQQFSARVLVAEDNPVNQRVVVLMLERCGIRAQVAENGRLAADALCTAHDFDLVLMDVQMPVLSGQEATREIRRQEARAERSAVPIVAMTASATAADRKASLAAGMDDFIPKPVQRDELEAVLRRWLPQRALPAEADTAGGSVA</sequence>
<gene>
    <name evidence="9" type="ORF">CKO31_11775</name>
</gene>